<evidence type="ECO:0000256" key="1">
    <source>
        <dbReference type="SAM" id="SignalP"/>
    </source>
</evidence>
<name>A0ABQ6Q4K8_9BACT</name>
<reference evidence="2 3" key="1">
    <citation type="submission" date="2023-08" db="EMBL/GenBank/DDBJ databases">
        <title>Draft genome sequence of Algoriphagus taiwanensis.</title>
        <authorList>
            <person name="Takatani N."/>
            <person name="Hosokawa M."/>
            <person name="Sawabe T."/>
        </authorList>
    </citation>
    <scope>NUCLEOTIDE SEQUENCE [LARGE SCALE GENOMIC DNA]</scope>
    <source>
        <strain evidence="2 3">JCM 19755</strain>
    </source>
</reference>
<feature type="signal peptide" evidence="1">
    <location>
        <begin position="1"/>
        <end position="23"/>
    </location>
</feature>
<dbReference type="EMBL" id="BTPE01000014">
    <property type="protein sequence ID" value="GMQ35120.1"/>
    <property type="molecule type" value="Genomic_DNA"/>
</dbReference>
<proteinExistence type="predicted"/>
<evidence type="ECO:0000313" key="2">
    <source>
        <dbReference type="EMBL" id="GMQ35120.1"/>
    </source>
</evidence>
<dbReference type="Proteomes" id="UP001307705">
    <property type="component" value="Unassembled WGS sequence"/>
</dbReference>
<organism evidence="2 3">
    <name type="scientific">Algoriphagus taiwanensis</name>
    <dbReference type="NCBI Taxonomy" id="1445656"/>
    <lineage>
        <taxon>Bacteria</taxon>
        <taxon>Pseudomonadati</taxon>
        <taxon>Bacteroidota</taxon>
        <taxon>Cytophagia</taxon>
        <taxon>Cytophagales</taxon>
        <taxon>Cyclobacteriaceae</taxon>
        <taxon>Algoriphagus</taxon>
    </lineage>
</organism>
<protein>
    <recommendedName>
        <fullName evidence="4">MetA-pathway of phenol degradation</fullName>
    </recommendedName>
</protein>
<sequence length="260" mass="29597">MRRSKLTRCFQLFVVLLLFQSLANDVSAQQFNTDNFLTMPHGTGTFVISTGQRSTNLISSFALVPRFEFFVQGNLFRDYRIENYVQHFTTTVYAKYMFWANEENNGGGAVFFGFGRSPGYYQDTQFTQLHKNVWTAIPITIPLLNNAISWDIMPGALVDFNAKDRNESAWGFTWSSRLAIYKVIPKTAIVAEVYGTQGQAQSPAEYKIGLRYEPNDFIVPAISYSSQFKGAYGAGLEIGIVIFTPQFLRKDFIKNNHIIY</sequence>
<accession>A0ABQ6Q4K8</accession>
<gene>
    <name evidence="2" type="ORF">Ataiwa_33930</name>
</gene>
<comment type="caution">
    <text evidence="2">The sequence shown here is derived from an EMBL/GenBank/DDBJ whole genome shotgun (WGS) entry which is preliminary data.</text>
</comment>
<evidence type="ECO:0000313" key="3">
    <source>
        <dbReference type="Proteomes" id="UP001307705"/>
    </source>
</evidence>
<evidence type="ECO:0008006" key="4">
    <source>
        <dbReference type="Google" id="ProtNLM"/>
    </source>
</evidence>
<keyword evidence="3" id="KW-1185">Reference proteome</keyword>
<keyword evidence="1" id="KW-0732">Signal</keyword>
<feature type="chain" id="PRO_5046738799" description="MetA-pathway of phenol degradation" evidence="1">
    <location>
        <begin position="24"/>
        <end position="260"/>
    </location>
</feature>